<evidence type="ECO:0000313" key="6">
    <source>
        <dbReference type="EMBL" id="GAP36559.1"/>
    </source>
</evidence>
<sequence length="407" mass="45005">MSDTEKPVWVWLPAQSRPVRCGRFSLIRGVGTFHYDEDYLARPDALALDEFSLRFTRSGRGLRETRQGGLFGVFRDASPEGFGLALLEQLRGATLTDPMQRLEMSEGDSVGAVEVCDDIAAKLSFRAPASEQLLEVVAKLSPERASSQAAREVKGMRGTSLGGERPKLTVLHKGQHWIAKLQDRGDPPHAPLREYVAMRLARRCGITVADVEFAPVGEREVLLVRRFDRHVDDAGQVTRRLYASAHTVLRLDAQTRGERQRSYVALAYDMERWCGRADVNTAELKRELWRRMAFNAICGNGDDHPRNHGLLYRDGRWGLADAFDIAPYITFSGTLAMAITREGSSVASTGNLLKTCESFAVDPTAAARYIEATKDTVAAGWGEEQAACGVPPDTLPPPSFEWLADKA</sequence>
<evidence type="ECO:0000313" key="7">
    <source>
        <dbReference type="Proteomes" id="UP000037660"/>
    </source>
</evidence>
<evidence type="ECO:0000259" key="5">
    <source>
        <dbReference type="Pfam" id="PF13657"/>
    </source>
</evidence>
<organism evidence="6 7">
    <name type="scientific">Piscinibacter sakaiensis</name>
    <name type="common">Ideonella sakaiensis</name>
    <dbReference type="NCBI Taxonomy" id="1547922"/>
    <lineage>
        <taxon>Bacteria</taxon>
        <taxon>Pseudomonadati</taxon>
        <taxon>Pseudomonadota</taxon>
        <taxon>Betaproteobacteria</taxon>
        <taxon>Burkholderiales</taxon>
        <taxon>Sphaerotilaceae</taxon>
        <taxon>Piscinibacter</taxon>
    </lineage>
</organism>
<evidence type="ECO:0000259" key="4">
    <source>
        <dbReference type="Pfam" id="PF07804"/>
    </source>
</evidence>
<keyword evidence="3" id="KW-0418">Kinase</keyword>
<name>A0A0K8P1X9_PISS1</name>
<dbReference type="AlphaFoldDB" id="A0A0K8P1X9"/>
<dbReference type="InterPro" id="IPR012893">
    <property type="entry name" value="HipA-like_C"/>
</dbReference>
<keyword evidence="2" id="KW-0808">Transferase</keyword>
<dbReference type="STRING" id="1547922.ISF6_2399"/>
<dbReference type="Pfam" id="PF13657">
    <property type="entry name" value="Couple_hipA"/>
    <property type="match status" value="1"/>
</dbReference>
<dbReference type="GO" id="GO:0004674">
    <property type="term" value="F:protein serine/threonine kinase activity"/>
    <property type="evidence" value="ECO:0007669"/>
    <property type="project" value="TreeGrafter"/>
</dbReference>
<gene>
    <name evidence="6" type="ORF">ISF6_2399</name>
</gene>
<reference evidence="6 7" key="2">
    <citation type="journal article" date="2016" name="Science">
        <title>A bacterium that degrades and assimilates poly(ethylene terephthalate).</title>
        <authorList>
            <person name="Yoshida S."/>
            <person name="Hiraga K."/>
            <person name="Takehana T."/>
            <person name="Taniguchi I."/>
            <person name="Yamaji H."/>
            <person name="Maeda Y."/>
            <person name="Toyohara K."/>
            <person name="Miyamoto K."/>
            <person name="Kimura Y."/>
            <person name="Oda K."/>
        </authorList>
    </citation>
    <scope>NUCLEOTIDE SEQUENCE [LARGE SCALE GENOMIC DNA]</scope>
    <source>
        <strain evidence="7">NBRC 110686 / TISTR 2288 / 201-F6</strain>
    </source>
</reference>
<evidence type="ECO:0000256" key="1">
    <source>
        <dbReference type="ARBA" id="ARBA00010164"/>
    </source>
</evidence>
<reference evidence="7" key="1">
    <citation type="submission" date="2015-07" db="EMBL/GenBank/DDBJ databases">
        <title>Discovery of a poly(ethylene terephthalate assimilation.</title>
        <authorList>
            <person name="Yoshida S."/>
            <person name="Hiraga K."/>
            <person name="Takehana T."/>
            <person name="Taniguchi I."/>
            <person name="Yamaji H."/>
            <person name="Maeda Y."/>
            <person name="Toyohara K."/>
            <person name="Miyamoto K."/>
            <person name="Kimura Y."/>
            <person name="Oda K."/>
        </authorList>
    </citation>
    <scope>NUCLEOTIDE SEQUENCE [LARGE SCALE GENOMIC DNA]</scope>
    <source>
        <strain evidence="7">NBRC 110686 / TISTR 2288 / 201-F6</strain>
    </source>
</reference>
<dbReference type="Gene3D" id="1.10.1070.20">
    <property type="match status" value="1"/>
</dbReference>
<evidence type="ECO:0000256" key="2">
    <source>
        <dbReference type="ARBA" id="ARBA00022679"/>
    </source>
</evidence>
<accession>A0A0K8P1X9</accession>
<feature type="domain" description="HipA-like C-terminal" evidence="4">
    <location>
        <begin position="159"/>
        <end position="381"/>
    </location>
</feature>
<comment type="similarity">
    <text evidence="1">Belongs to the HipA Ser/Thr kinase family.</text>
</comment>
<dbReference type="PANTHER" id="PTHR37419:SF8">
    <property type="entry name" value="TOXIN YJJJ"/>
    <property type="match status" value="1"/>
</dbReference>
<dbReference type="InterPro" id="IPR017508">
    <property type="entry name" value="HipA_N1"/>
</dbReference>
<dbReference type="RefSeq" id="WP_054020552.1">
    <property type="nucleotide sequence ID" value="NZ_BBYR01000037.1"/>
</dbReference>
<dbReference type="PANTHER" id="PTHR37419">
    <property type="entry name" value="SERINE/THREONINE-PROTEIN KINASE TOXIN HIPA"/>
    <property type="match status" value="1"/>
</dbReference>
<feature type="domain" description="HipA N-terminal subdomain 1" evidence="5">
    <location>
        <begin position="27"/>
        <end position="115"/>
    </location>
</feature>
<proteinExistence type="inferred from homology"/>
<dbReference type="OrthoDB" id="9805913at2"/>
<dbReference type="Pfam" id="PF07804">
    <property type="entry name" value="HipA_C"/>
    <property type="match status" value="1"/>
</dbReference>
<evidence type="ECO:0000256" key="3">
    <source>
        <dbReference type="ARBA" id="ARBA00022777"/>
    </source>
</evidence>
<dbReference type="EMBL" id="BBYR01000037">
    <property type="protein sequence ID" value="GAP36559.1"/>
    <property type="molecule type" value="Genomic_DNA"/>
</dbReference>
<dbReference type="GO" id="GO:0005829">
    <property type="term" value="C:cytosol"/>
    <property type="evidence" value="ECO:0007669"/>
    <property type="project" value="TreeGrafter"/>
</dbReference>
<dbReference type="InterPro" id="IPR052028">
    <property type="entry name" value="HipA_Ser/Thr_kinase"/>
</dbReference>
<protein>
    <submittedName>
        <fullName evidence="6">HipA domain protein</fullName>
    </submittedName>
</protein>
<comment type="caution">
    <text evidence="6">The sequence shown here is derived from an EMBL/GenBank/DDBJ whole genome shotgun (WGS) entry which is preliminary data.</text>
</comment>
<keyword evidence="7" id="KW-1185">Reference proteome</keyword>
<dbReference type="Proteomes" id="UP000037660">
    <property type="component" value="Unassembled WGS sequence"/>
</dbReference>